<dbReference type="Pfam" id="PF04199">
    <property type="entry name" value="Cyclase"/>
    <property type="match status" value="1"/>
</dbReference>
<dbReference type="Gene3D" id="3.50.30.50">
    <property type="entry name" value="Putative cyclase"/>
    <property type="match status" value="1"/>
</dbReference>
<dbReference type="PANTHER" id="PTHR31118:SF12">
    <property type="entry name" value="CYCLASE-LIKE PROTEIN 2"/>
    <property type="match status" value="1"/>
</dbReference>
<evidence type="ECO:0000313" key="1">
    <source>
        <dbReference type="EMBL" id="SHJ86447.1"/>
    </source>
</evidence>
<protein>
    <submittedName>
        <fullName evidence="1">Kynurenine formamidase</fullName>
    </submittedName>
</protein>
<accession>A0A1M6MSK7</accession>
<dbReference type="GO" id="GO:0004061">
    <property type="term" value="F:arylformamidase activity"/>
    <property type="evidence" value="ECO:0007669"/>
    <property type="project" value="InterPro"/>
</dbReference>
<reference evidence="1 2" key="1">
    <citation type="submission" date="2016-11" db="EMBL/GenBank/DDBJ databases">
        <authorList>
            <person name="Jaros S."/>
            <person name="Januszkiewicz K."/>
            <person name="Wedrychowicz H."/>
        </authorList>
    </citation>
    <scope>NUCLEOTIDE SEQUENCE [LARGE SCALE GENOMIC DNA]</scope>
    <source>
        <strain evidence="1 2">DSM 15480</strain>
    </source>
</reference>
<organism evidence="1 2">
    <name type="scientific">Hespellia stercorisuis DSM 15480</name>
    <dbReference type="NCBI Taxonomy" id="1121950"/>
    <lineage>
        <taxon>Bacteria</taxon>
        <taxon>Bacillati</taxon>
        <taxon>Bacillota</taxon>
        <taxon>Clostridia</taxon>
        <taxon>Lachnospirales</taxon>
        <taxon>Lachnospiraceae</taxon>
        <taxon>Hespellia</taxon>
    </lineage>
</organism>
<dbReference type="AlphaFoldDB" id="A0A1M6MSK7"/>
<dbReference type="InterPro" id="IPR037175">
    <property type="entry name" value="KFase_sf"/>
</dbReference>
<dbReference type="EMBL" id="FQZY01000020">
    <property type="protein sequence ID" value="SHJ86447.1"/>
    <property type="molecule type" value="Genomic_DNA"/>
</dbReference>
<gene>
    <name evidence="1" type="ORF">SAMN02745243_01573</name>
</gene>
<dbReference type="InterPro" id="IPR007325">
    <property type="entry name" value="KFase/CYL"/>
</dbReference>
<proteinExistence type="predicted"/>
<sequence length="228" mass="25147">MEDFLQNTRAIDLTLTLEEGMPKWPTQPPFSAVTYEALEWGFDSYHRGISMCEHTGTHIDAACHFVPGTDSIEKLPLTQIMGRGVKIDAVGTEPRASLELDKVLEFEKEHGEIKQGDIVFFHFGWDYKYALKPDGQAFLKDWPGIAPEVGEYLLGKKVKAVGCDALALDADGTDYPNHAILLGNEINIIENAANLGELPPFFSCVGLPLKIKDGSGSPLRLVAFIDKQ</sequence>
<keyword evidence="2" id="KW-1185">Reference proteome</keyword>
<dbReference type="STRING" id="1121950.SAMN02745243_01573"/>
<name>A0A1M6MSK7_9FIRM</name>
<dbReference type="GO" id="GO:0019441">
    <property type="term" value="P:L-tryptophan catabolic process to kynurenine"/>
    <property type="evidence" value="ECO:0007669"/>
    <property type="project" value="InterPro"/>
</dbReference>
<dbReference type="Proteomes" id="UP000184301">
    <property type="component" value="Unassembled WGS sequence"/>
</dbReference>
<dbReference type="SUPFAM" id="SSF102198">
    <property type="entry name" value="Putative cyclase"/>
    <property type="match status" value="1"/>
</dbReference>
<dbReference type="PANTHER" id="PTHR31118">
    <property type="entry name" value="CYCLASE-LIKE PROTEIN 2"/>
    <property type="match status" value="1"/>
</dbReference>
<evidence type="ECO:0000313" key="2">
    <source>
        <dbReference type="Proteomes" id="UP000184301"/>
    </source>
</evidence>